<protein>
    <submittedName>
        <fullName evidence="1">Dinucleotide-binding protein</fullName>
    </submittedName>
</protein>
<sequence length="182" mass="18808">MNITVIGRGHVGGGLARLWDGAGHQVTSLGREGGDASDADVVVVAVPGSAIAEALDKVTGLHGQVTIDATNLYTARADGFPSLAHQVKSIIGGPTAKSFSTVFASAYDQITEQRVTPSNLYAAEPGAKDVTARLIRDAGFDPVFIGDLTPGARLLEDSSGLTRALAAQIGPFFYRYAAPGQL</sequence>
<dbReference type="InterPro" id="IPR036291">
    <property type="entry name" value="NAD(P)-bd_dom_sf"/>
</dbReference>
<organism evidence="1 2">
    <name type="scientific">Streptomyces flavalbus</name>
    <dbReference type="NCBI Taxonomy" id="2665155"/>
    <lineage>
        <taxon>Bacteria</taxon>
        <taxon>Bacillati</taxon>
        <taxon>Actinomycetota</taxon>
        <taxon>Actinomycetes</taxon>
        <taxon>Kitasatosporales</taxon>
        <taxon>Streptomycetaceae</taxon>
        <taxon>Streptomyces</taxon>
    </lineage>
</organism>
<accession>A0ABW2W1C0</accession>
<gene>
    <name evidence="1" type="ORF">ACFQZ6_00870</name>
</gene>
<dbReference type="Proteomes" id="UP001597023">
    <property type="component" value="Unassembled WGS sequence"/>
</dbReference>
<name>A0ABW2W1C0_9ACTN</name>
<dbReference type="Gene3D" id="3.40.50.720">
    <property type="entry name" value="NAD(P)-binding Rossmann-like Domain"/>
    <property type="match status" value="1"/>
</dbReference>
<evidence type="ECO:0000313" key="2">
    <source>
        <dbReference type="Proteomes" id="UP001597023"/>
    </source>
</evidence>
<comment type="caution">
    <text evidence="1">The sequence shown here is derived from an EMBL/GenBank/DDBJ whole genome shotgun (WGS) entry which is preliminary data.</text>
</comment>
<keyword evidence="2" id="KW-1185">Reference proteome</keyword>
<dbReference type="SUPFAM" id="SSF51735">
    <property type="entry name" value="NAD(P)-binding Rossmann-fold domains"/>
    <property type="match status" value="1"/>
</dbReference>
<proteinExistence type="predicted"/>
<reference evidence="2" key="1">
    <citation type="journal article" date="2019" name="Int. J. Syst. Evol. Microbiol.">
        <title>The Global Catalogue of Microorganisms (GCM) 10K type strain sequencing project: providing services to taxonomists for standard genome sequencing and annotation.</title>
        <authorList>
            <consortium name="The Broad Institute Genomics Platform"/>
            <consortium name="The Broad Institute Genome Sequencing Center for Infectious Disease"/>
            <person name="Wu L."/>
            <person name="Ma J."/>
        </authorList>
    </citation>
    <scope>NUCLEOTIDE SEQUENCE [LARGE SCALE GENOMIC DNA]</scope>
    <source>
        <strain evidence="2">CGMCC 4.7400</strain>
    </source>
</reference>
<evidence type="ECO:0000313" key="1">
    <source>
        <dbReference type="EMBL" id="MFD0312804.1"/>
    </source>
</evidence>
<dbReference type="RefSeq" id="WP_381604387.1">
    <property type="nucleotide sequence ID" value="NZ_JBHTEB010000001.1"/>
</dbReference>
<dbReference type="EMBL" id="JBHTEB010000001">
    <property type="protein sequence ID" value="MFD0312804.1"/>
    <property type="molecule type" value="Genomic_DNA"/>
</dbReference>